<evidence type="ECO:0000313" key="3">
    <source>
        <dbReference type="Proteomes" id="UP001627284"/>
    </source>
</evidence>
<feature type="compositionally biased region" description="Basic residues" evidence="1">
    <location>
        <begin position="71"/>
        <end position="86"/>
    </location>
</feature>
<dbReference type="Proteomes" id="UP001627284">
    <property type="component" value="Unassembled WGS sequence"/>
</dbReference>
<dbReference type="Pfam" id="PF17257">
    <property type="entry name" value="DUF5323"/>
    <property type="match status" value="1"/>
</dbReference>
<comment type="caution">
    <text evidence="2">The sequence shown here is derived from an EMBL/GenBank/DDBJ whole genome shotgun (WGS) entry which is preliminary data.</text>
</comment>
<organism evidence="2 3">
    <name type="scientific">Solanum stoloniferum</name>
    <dbReference type="NCBI Taxonomy" id="62892"/>
    <lineage>
        <taxon>Eukaryota</taxon>
        <taxon>Viridiplantae</taxon>
        <taxon>Streptophyta</taxon>
        <taxon>Embryophyta</taxon>
        <taxon>Tracheophyta</taxon>
        <taxon>Spermatophyta</taxon>
        <taxon>Magnoliopsida</taxon>
        <taxon>eudicotyledons</taxon>
        <taxon>Gunneridae</taxon>
        <taxon>Pentapetalae</taxon>
        <taxon>asterids</taxon>
        <taxon>lamiids</taxon>
        <taxon>Solanales</taxon>
        <taxon>Solanaceae</taxon>
        <taxon>Solanoideae</taxon>
        <taxon>Solaneae</taxon>
        <taxon>Solanum</taxon>
    </lineage>
</organism>
<keyword evidence="3" id="KW-1185">Reference proteome</keyword>
<feature type="region of interest" description="Disordered" evidence="1">
    <location>
        <begin position="69"/>
        <end position="132"/>
    </location>
</feature>
<feature type="non-terminal residue" evidence="2">
    <location>
        <position position="1"/>
    </location>
</feature>
<gene>
    <name evidence="2" type="ORF">AABB24_008338</name>
</gene>
<evidence type="ECO:0000256" key="1">
    <source>
        <dbReference type="SAM" id="MobiDB-lite"/>
    </source>
</evidence>
<proteinExistence type="predicted"/>
<evidence type="ECO:0000313" key="2">
    <source>
        <dbReference type="EMBL" id="KAL3371755.1"/>
    </source>
</evidence>
<dbReference type="PANTHER" id="PTHR36798">
    <property type="entry name" value="50S RIBOSOMAL PROTEIN 6, CHLOROPLASTIC"/>
    <property type="match status" value="1"/>
</dbReference>
<dbReference type="PANTHER" id="PTHR36798:SF2">
    <property type="entry name" value="LARGE RIBOSOMAL SUBUNIT PROTEIN CL38"/>
    <property type="match status" value="1"/>
</dbReference>
<evidence type="ECO:0008006" key="4">
    <source>
        <dbReference type="Google" id="ProtNLM"/>
    </source>
</evidence>
<name>A0ABD2UTM6_9SOLN</name>
<reference evidence="2 3" key="1">
    <citation type="submission" date="2024-05" db="EMBL/GenBank/DDBJ databases">
        <title>De novo assembly of an allotetraploid wild potato.</title>
        <authorList>
            <person name="Hosaka A.J."/>
        </authorList>
    </citation>
    <scope>NUCLEOTIDE SEQUENCE [LARGE SCALE GENOMIC DNA]</scope>
    <source>
        <tissue evidence="2">Young leaves</tissue>
    </source>
</reference>
<dbReference type="AlphaFoldDB" id="A0ABD2UTM6"/>
<dbReference type="EMBL" id="JBJKTR010000004">
    <property type="protein sequence ID" value="KAL3371755.1"/>
    <property type="molecule type" value="Genomic_DNA"/>
</dbReference>
<accession>A0ABD2UTM6</accession>
<sequence>STSKVPLNTARRRKSFVENKKMSASAIFGLQMAVLPRSSTVSTTGFTGGATRLAAAPTSVGGLVIECSSRPQKKATAHHKKTRPRKTQAWDIRRGPAVYAPLPPLPSEWSFASDESGQPAAAGASESDAKSE</sequence>
<dbReference type="InterPro" id="IPR020526">
    <property type="entry name" value="Ribosomal_cL38"/>
</dbReference>
<protein>
    <recommendedName>
        <fullName evidence="4">50S ribosomal protein 6, chloroplastic</fullName>
    </recommendedName>
</protein>